<protein>
    <submittedName>
        <fullName evidence="1">Uncharacterized protein</fullName>
    </submittedName>
</protein>
<organism evidence="1 2">
    <name type="scientific">Rhizobium fredii</name>
    <name type="common">Sinorhizobium fredii</name>
    <dbReference type="NCBI Taxonomy" id="380"/>
    <lineage>
        <taxon>Bacteria</taxon>
        <taxon>Pseudomonadati</taxon>
        <taxon>Pseudomonadota</taxon>
        <taxon>Alphaproteobacteria</taxon>
        <taxon>Hyphomicrobiales</taxon>
        <taxon>Rhizobiaceae</taxon>
        <taxon>Sinorhizobium/Ensifer group</taxon>
        <taxon>Sinorhizobium</taxon>
    </lineage>
</organism>
<evidence type="ECO:0000313" key="2">
    <source>
        <dbReference type="Proteomes" id="UP000239340"/>
    </source>
</evidence>
<dbReference type="EMBL" id="CP024309">
    <property type="protein sequence ID" value="AUX78721.1"/>
    <property type="molecule type" value="Genomic_DNA"/>
</dbReference>
<proteinExistence type="predicted"/>
<geneLocation type="plasmid" evidence="2">
    <name>psfrenxt3b</name>
</geneLocation>
<dbReference type="Proteomes" id="UP000239340">
    <property type="component" value="Plasmid pSfreNXT3b"/>
</dbReference>
<gene>
    <name evidence="1" type="ORF">NXT3_PB00059</name>
</gene>
<keyword evidence="1" id="KW-0614">Plasmid</keyword>
<dbReference type="AlphaFoldDB" id="A0A2L0HB33"/>
<reference evidence="1 2" key="1">
    <citation type="submission" date="2017-10" db="EMBL/GenBank/DDBJ databases">
        <title>Analysis of the genome sequences of Rhizobium populations associated to common bean (phaseolus vulgaris).</title>
        <authorList>
            <person name="Bustos P."/>
            <person name="Santamaria R.I."/>
            <person name="Miranda-Sanchez F."/>
            <person name="Perez-Carrascal O."/>
            <person name="Juarez S."/>
            <person name="Lozano L."/>
            <person name="Martinez-Flores I."/>
            <person name="Vinuesa P."/>
            <person name="Martinez-Romero E."/>
            <person name="Cevallos M.A."/>
            <person name="Romero D."/>
            <person name="Davila G."/>
            <person name="Gonzalez V."/>
        </authorList>
    </citation>
    <scope>NUCLEOTIDE SEQUENCE [LARGE SCALE GENOMIC DNA]</scope>
    <source>
        <strain evidence="1 2">NXT3</strain>
        <plasmid evidence="2">Plasmid psfrenxt3b</plasmid>
    </source>
</reference>
<evidence type="ECO:0000313" key="1">
    <source>
        <dbReference type="EMBL" id="AUX78721.1"/>
    </source>
</evidence>
<name>A0A2L0HB33_RHIFR</name>
<sequence>MSDRIHCQLADIWLPKPTIGLLQNVANRAFFQSALCGRQLSCGDAWWIPPRGIDRVAGATFI</sequence>
<accession>A0A2L0HB33</accession>